<accession>A0A7S1IPI9</accession>
<reference evidence="1" key="1">
    <citation type="submission" date="2021-01" db="EMBL/GenBank/DDBJ databases">
        <authorList>
            <person name="Corre E."/>
            <person name="Pelletier E."/>
            <person name="Niang G."/>
            <person name="Scheremetjew M."/>
            <person name="Finn R."/>
            <person name="Kale V."/>
            <person name="Holt S."/>
            <person name="Cochrane G."/>
            <person name="Meng A."/>
            <person name="Brown T."/>
            <person name="Cohen L."/>
        </authorList>
    </citation>
    <scope>NUCLEOTIDE SEQUENCE</scope>
    <source>
        <strain evidence="1">NIES-381</strain>
    </source>
</reference>
<evidence type="ECO:0000313" key="1">
    <source>
        <dbReference type="EMBL" id="CAD9018855.1"/>
    </source>
</evidence>
<name>A0A7S1IPI9_9EUGL</name>
<gene>
    <name evidence="1" type="ORF">EGYM00392_LOCUS29968</name>
</gene>
<organism evidence="1">
    <name type="scientific">Eutreptiella gymnastica</name>
    <dbReference type="NCBI Taxonomy" id="73025"/>
    <lineage>
        <taxon>Eukaryota</taxon>
        <taxon>Discoba</taxon>
        <taxon>Euglenozoa</taxon>
        <taxon>Euglenida</taxon>
        <taxon>Spirocuta</taxon>
        <taxon>Euglenophyceae</taxon>
        <taxon>Eutreptiales</taxon>
        <taxon>Eutreptiaceae</taxon>
        <taxon>Eutreptiella</taxon>
    </lineage>
</organism>
<protein>
    <submittedName>
        <fullName evidence="1">Uncharacterized protein</fullName>
    </submittedName>
</protein>
<proteinExistence type="predicted"/>
<dbReference type="AlphaFoldDB" id="A0A7S1IPI9"/>
<dbReference type="EMBL" id="HBGA01080384">
    <property type="protein sequence ID" value="CAD9018855.1"/>
    <property type="molecule type" value="Transcribed_RNA"/>
</dbReference>
<sequence length="134" mass="14639">MDRTQLEREASHPTLTQLIENEFHSAWADTCVMIEAVIGPQVDRLDLLLLGMMDVRGDPVSFFPGRSLTEAAQQVQRPLPDPTTPVACTDVDLAVLQWAFAERVVANPCRTPNYATPLSPLKAHLGLGGGCTEK</sequence>